<name>A0A1R3W9X4_9RHOB</name>
<dbReference type="Proteomes" id="UP000192455">
    <property type="component" value="Unassembled WGS sequence"/>
</dbReference>
<reference evidence="1 2" key="1">
    <citation type="submission" date="2017-01" db="EMBL/GenBank/DDBJ databases">
        <authorList>
            <person name="Mah S.A."/>
            <person name="Swanson W.J."/>
            <person name="Moy G.W."/>
            <person name="Vacquier V.D."/>
        </authorList>
    </citation>
    <scope>NUCLEOTIDE SEQUENCE [LARGE SCALE GENOMIC DNA]</scope>
    <source>
        <strain evidence="1 2">DSM 21219</strain>
    </source>
</reference>
<protein>
    <submittedName>
        <fullName evidence="1">Uncharacterized protein</fullName>
    </submittedName>
</protein>
<evidence type="ECO:0000313" key="1">
    <source>
        <dbReference type="EMBL" id="SIT74848.1"/>
    </source>
</evidence>
<evidence type="ECO:0000313" key="2">
    <source>
        <dbReference type="Proteomes" id="UP000192455"/>
    </source>
</evidence>
<dbReference type="RefSeq" id="WP_076646501.1">
    <property type="nucleotide sequence ID" value="NZ_FTPS01000001.1"/>
</dbReference>
<dbReference type="EMBL" id="FTPS01000001">
    <property type="protein sequence ID" value="SIT74848.1"/>
    <property type="molecule type" value="Genomic_DNA"/>
</dbReference>
<accession>A0A1R3W9X4</accession>
<dbReference type="STRING" id="515897.SAMN05421849_0222"/>
<proteinExistence type="predicted"/>
<dbReference type="AlphaFoldDB" id="A0A1R3W9X4"/>
<gene>
    <name evidence="1" type="ORF">SAMN05421849_0222</name>
</gene>
<sequence length="143" mass="15557">MSSFDMEVLGALRQQGLGPATILTAQMVDAPAEDMPIWACAIAATDADGTGTLRQLAAALPATNLNPEPGLAVLSRLARAIRNRDDYTVRREVNRIRHYAPNAGRHALVRVIRDLSNAGQIEPASADSARLFYQLHDLLRTKK</sequence>
<organism evidence="1 2">
    <name type="scientific">Pontibaca methylaminivorans</name>
    <dbReference type="NCBI Taxonomy" id="515897"/>
    <lineage>
        <taxon>Bacteria</taxon>
        <taxon>Pseudomonadati</taxon>
        <taxon>Pseudomonadota</taxon>
        <taxon>Alphaproteobacteria</taxon>
        <taxon>Rhodobacterales</taxon>
        <taxon>Roseobacteraceae</taxon>
        <taxon>Pontibaca</taxon>
    </lineage>
</organism>
<keyword evidence="2" id="KW-1185">Reference proteome</keyword>